<feature type="compositionally biased region" description="Acidic residues" evidence="1">
    <location>
        <begin position="433"/>
        <end position="452"/>
    </location>
</feature>
<sequence length="1113" mass="124677">MAEMRPVLHLFDVFSRKLYIDGYLCKKDVTSGPQAQGWVEYYIELCGSSLKLQRINEDGVDTSVPSFFINIASSSVKIIGTVDDETQVRTNVLLLDTGQGNKYLIQAPDENKLIEWIRAIQLSCFEGSRLNEVFTATLLKRPGFKEALSSPVLVKGKFEGYLQVRFAGEKESKKCWVTVSDHRTDEKKKKDLTFNRGIAMFYESKRSRKPFMSLANVLQTYVMFPGTTALIDRVNEFLVEGSLFPSDTSQNKPGDFVILTADSPTEMAKWLVAFFDSFKLYGRPKELLYDFKDPASPLFAVPTEKSNVTLFLTLQDVEHVDVSESSADVRAEFAEIVRKNSAQSHSHGTTLTPDNQSSLTTQNPTSLGPNVQRKSFLGSGSPLPSRPREGSVSPLPSQRITSSVISSPTLKKPLTGPGSKTVTRDDEVKEETTESESEGENTNEETDEESGEDDHMLRRNTEENAKSSSSLSLLDTTVNLMPDPPVVDSPISGDLMSEIMTAFEEQKDKMQQSIESPKKAVDKPKRSVSFKNPPNPMKKSRKKIEPLPSDSDEKKSDEYSSVASDEESDDVVDVDAGKGKGKAKEETPVPLDSKRKKKAKVVPQPSDSEDSENDNEDEPIIPTLQGHSRLRPSDIPGRQDYSYRHEDQPLARPYRASSPYGQPHGYGQPLPQYAPYGYDHRYRQSQGYYPSGAGGYGRDEFYDNDLQPLAQSSAKGRQMRAALPDDPPRGRPKGKKPLKSHQMVPIDVYEDVDGGNDVEGLEEDDTELATKKKSKKKSNKNENKDNSDKDTSEASEGDRINKSRRVFKPTKSSERRNVTKGQIQDSSESDKTGEDSESDEEQPLVLLVSEDGAPLQNPLNYPRGAFNTPSRSPSPNYALGQRYSNIPPGDYYENEYLDPRGYGEGRRGSRGFDYYDDDRINVPGGLGGRPRSATGRRRISGGAADYARDQYYDDPYYDDRGSNPFATPQHFRPMSLLGSLNNSQLSARQMEVLARESGTTLIQLEEKPKDPRAGLVGAITARENARKAAGANTISRLAELERERLFEKERERRLAEQRYLARMPDNRQPLYSMEGDPRMRMYPDQQQWDGRITASTPQPPRQPRKPGRRRDTE</sequence>
<dbReference type="OrthoDB" id="5563754at2759"/>
<proteinExistence type="predicted"/>
<evidence type="ECO:0000313" key="4">
    <source>
        <dbReference type="Proteomes" id="UP000789739"/>
    </source>
</evidence>
<organism evidence="3 4">
    <name type="scientific">Paraglomus brasilianum</name>
    <dbReference type="NCBI Taxonomy" id="144538"/>
    <lineage>
        <taxon>Eukaryota</taxon>
        <taxon>Fungi</taxon>
        <taxon>Fungi incertae sedis</taxon>
        <taxon>Mucoromycota</taxon>
        <taxon>Glomeromycotina</taxon>
        <taxon>Glomeromycetes</taxon>
        <taxon>Paraglomerales</taxon>
        <taxon>Paraglomeraceae</taxon>
        <taxon>Paraglomus</taxon>
    </lineage>
</organism>
<reference evidence="3" key="1">
    <citation type="submission" date="2021-06" db="EMBL/GenBank/DDBJ databases">
        <authorList>
            <person name="Kallberg Y."/>
            <person name="Tangrot J."/>
            <person name="Rosling A."/>
        </authorList>
    </citation>
    <scope>NUCLEOTIDE SEQUENCE</scope>
    <source>
        <strain evidence="3">BR232B</strain>
    </source>
</reference>
<feature type="domain" description="PH" evidence="2">
    <location>
        <begin position="17"/>
        <end position="125"/>
    </location>
</feature>
<dbReference type="SMART" id="SM00233">
    <property type="entry name" value="PH"/>
    <property type="match status" value="2"/>
</dbReference>
<dbReference type="SUPFAM" id="SSF50729">
    <property type="entry name" value="PH domain-like"/>
    <property type="match status" value="1"/>
</dbReference>
<feature type="compositionally biased region" description="Acidic residues" evidence="1">
    <location>
        <begin position="748"/>
        <end position="767"/>
    </location>
</feature>
<feature type="compositionally biased region" description="Basic and acidic residues" evidence="1">
    <location>
        <begin position="504"/>
        <end position="525"/>
    </location>
</feature>
<feature type="region of interest" description="Disordered" evidence="1">
    <location>
        <begin position="340"/>
        <end position="941"/>
    </location>
</feature>
<keyword evidence="4" id="KW-1185">Reference proteome</keyword>
<feature type="compositionally biased region" description="Basic and acidic residues" evidence="1">
    <location>
        <begin position="575"/>
        <end position="587"/>
    </location>
</feature>
<feature type="compositionally biased region" description="Basic residues" evidence="1">
    <location>
        <begin position="1102"/>
        <end position="1113"/>
    </location>
</feature>
<dbReference type="EMBL" id="CAJVPI010000117">
    <property type="protein sequence ID" value="CAG8483436.1"/>
    <property type="molecule type" value="Genomic_DNA"/>
</dbReference>
<name>A0A9N8WGC6_9GLOM</name>
<dbReference type="Gene3D" id="2.30.29.30">
    <property type="entry name" value="Pleckstrin-homology domain (PH domain)/Phosphotyrosine-binding domain (PTB)"/>
    <property type="match status" value="1"/>
</dbReference>
<evidence type="ECO:0000313" key="3">
    <source>
        <dbReference type="EMBL" id="CAG8483436.1"/>
    </source>
</evidence>
<evidence type="ECO:0000259" key="2">
    <source>
        <dbReference type="PROSITE" id="PS50003"/>
    </source>
</evidence>
<dbReference type="AlphaFoldDB" id="A0A9N8WGC6"/>
<comment type="caution">
    <text evidence="3">The sequence shown here is derived from an EMBL/GenBank/DDBJ whole genome shotgun (WGS) entry which is preliminary data.</text>
</comment>
<feature type="compositionally biased region" description="Basic and acidic residues" evidence="1">
    <location>
        <begin position="422"/>
        <end position="432"/>
    </location>
</feature>
<feature type="compositionally biased region" description="Basic and acidic residues" evidence="1">
    <location>
        <begin position="779"/>
        <end position="801"/>
    </location>
</feature>
<protein>
    <submittedName>
        <fullName evidence="3">11615_t:CDS:1</fullName>
    </submittedName>
</protein>
<evidence type="ECO:0000256" key="1">
    <source>
        <dbReference type="SAM" id="MobiDB-lite"/>
    </source>
</evidence>
<dbReference type="Pfam" id="PF25381">
    <property type="entry name" value="PH_26"/>
    <property type="match status" value="1"/>
</dbReference>
<dbReference type="Proteomes" id="UP000789739">
    <property type="component" value="Unassembled WGS sequence"/>
</dbReference>
<accession>A0A9N8WGC6</accession>
<feature type="compositionally biased region" description="Acidic residues" evidence="1">
    <location>
        <begin position="607"/>
        <end position="619"/>
    </location>
</feature>
<dbReference type="InterPro" id="IPR058155">
    <property type="entry name" value="Skg3/CAF120-like_PH"/>
</dbReference>
<dbReference type="Pfam" id="PF00169">
    <property type="entry name" value="PH"/>
    <property type="match status" value="1"/>
</dbReference>
<feature type="compositionally biased region" description="Basic and acidic residues" evidence="1">
    <location>
        <begin position="453"/>
        <end position="465"/>
    </location>
</feature>
<feature type="compositionally biased region" description="Polar residues" evidence="1">
    <location>
        <begin position="340"/>
        <end position="373"/>
    </location>
</feature>
<dbReference type="PROSITE" id="PS50003">
    <property type="entry name" value="PH_DOMAIN"/>
    <property type="match status" value="1"/>
</dbReference>
<feature type="compositionally biased region" description="Basic and acidic residues" evidence="1">
    <location>
        <begin position="897"/>
        <end position="907"/>
    </location>
</feature>
<feature type="compositionally biased region" description="Polar residues" evidence="1">
    <location>
        <begin position="1084"/>
        <end position="1096"/>
    </location>
</feature>
<dbReference type="InterPro" id="IPR001849">
    <property type="entry name" value="PH_domain"/>
</dbReference>
<gene>
    <name evidence="3" type="ORF">PBRASI_LOCUS1707</name>
</gene>
<dbReference type="InterPro" id="IPR011993">
    <property type="entry name" value="PH-like_dom_sf"/>
</dbReference>
<feature type="compositionally biased region" description="Polar residues" evidence="1">
    <location>
        <begin position="394"/>
        <end position="409"/>
    </location>
</feature>
<feature type="compositionally biased region" description="Basic residues" evidence="1">
    <location>
        <begin position="730"/>
        <end position="739"/>
    </location>
</feature>
<feature type="compositionally biased region" description="Acidic residues" evidence="1">
    <location>
        <begin position="564"/>
        <end position="573"/>
    </location>
</feature>
<feature type="region of interest" description="Disordered" evidence="1">
    <location>
        <begin position="1066"/>
        <end position="1113"/>
    </location>
</feature>